<evidence type="ECO:0000259" key="1">
    <source>
        <dbReference type="Pfam" id="PF05270"/>
    </source>
</evidence>
<reference evidence="2" key="1">
    <citation type="submission" date="2023-01" db="EMBL/GenBank/DDBJ databases">
        <title>Genome assembly of the deep-sea coral Lophelia pertusa.</title>
        <authorList>
            <person name="Herrera S."/>
            <person name="Cordes E."/>
        </authorList>
    </citation>
    <scope>NUCLEOTIDE SEQUENCE</scope>
    <source>
        <strain evidence="2">USNM1676648</strain>
        <tissue evidence="2">Polyp</tissue>
    </source>
</reference>
<dbReference type="Pfam" id="PF05270">
    <property type="entry name" value="AbfB"/>
    <property type="match status" value="1"/>
</dbReference>
<accession>A0A9X0CUT3</accession>
<dbReference type="AlphaFoldDB" id="A0A9X0CUT3"/>
<dbReference type="GO" id="GO:0046556">
    <property type="term" value="F:alpha-L-arabinofuranosidase activity"/>
    <property type="evidence" value="ECO:0007669"/>
    <property type="project" value="InterPro"/>
</dbReference>
<comment type="caution">
    <text evidence="2">The sequence shown here is derived from an EMBL/GenBank/DDBJ whole genome shotgun (WGS) entry which is preliminary data.</text>
</comment>
<proteinExistence type="predicted"/>
<evidence type="ECO:0000313" key="3">
    <source>
        <dbReference type="Proteomes" id="UP001163046"/>
    </source>
</evidence>
<dbReference type="InterPro" id="IPR036195">
    <property type="entry name" value="AbfB_ABD_sf"/>
</dbReference>
<feature type="domain" description="Alpha-L-arabinofuranosidase B arabinose-binding" evidence="1">
    <location>
        <begin position="29"/>
        <end position="133"/>
    </location>
</feature>
<sequence length="187" mass="21626">MNRMKNVMFSCTLPPCSPTRKQTKIAREKERKKSLQKGKDRYNIVKGLAEGVDGISFESLLKRRHYLRARNNYLILEPFDDTEDYRKETTFLPLQDMWFEGYFAFESLLNPAHFIRRRGEKLRSPESDEVSLTSDLTTEDKGINELRELRILKKREPEDGGKSLPPWSSLDGIPRIAGGLCIATEIS</sequence>
<name>A0A9X0CUT3_9CNID</name>
<protein>
    <recommendedName>
        <fullName evidence="1">Alpha-L-arabinofuranosidase B arabinose-binding domain-containing protein</fullName>
    </recommendedName>
</protein>
<dbReference type="Proteomes" id="UP001163046">
    <property type="component" value="Unassembled WGS sequence"/>
</dbReference>
<dbReference type="SUPFAM" id="SSF110221">
    <property type="entry name" value="AbfB domain"/>
    <property type="match status" value="1"/>
</dbReference>
<dbReference type="OrthoDB" id="5953039at2759"/>
<gene>
    <name evidence="2" type="ORF">OS493_001741</name>
</gene>
<dbReference type="EMBL" id="MU826826">
    <property type="protein sequence ID" value="KAJ7375013.1"/>
    <property type="molecule type" value="Genomic_DNA"/>
</dbReference>
<dbReference type="InterPro" id="IPR007934">
    <property type="entry name" value="AbfB_ABD"/>
</dbReference>
<evidence type="ECO:0000313" key="2">
    <source>
        <dbReference type="EMBL" id="KAJ7375013.1"/>
    </source>
</evidence>
<organism evidence="2 3">
    <name type="scientific">Desmophyllum pertusum</name>
    <dbReference type="NCBI Taxonomy" id="174260"/>
    <lineage>
        <taxon>Eukaryota</taxon>
        <taxon>Metazoa</taxon>
        <taxon>Cnidaria</taxon>
        <taxon>Anthozoa</taxon>
        <taxon>Hexacorallia</taxon>
        <taxon>Scleractinia</taxon>
        <taxon>Caryophylliina</taxon>
        <taxon>Caryophylliidae</taxon>
        <taxon>Desmophyllum</taxon>
    </lineage>
</organism>
<keyword evidence="3" id="KW-1185">Reference proteome</keyword>
<dbReference type="Gene3D" id="2.80.10.50">
    <property type="match status" value="1"/>
</dbReference>
<dbReference type="GO" id="GO:0046373">
    <property type="term" value="P:L-arabinose metabolic process"/>
    <property type="evidence" value="ECO:0007669"/>
    <property type="project" value="InterPro"/>
</dbReference>